<gene>
    <name evidence="5" type="ORF">CSSPTR1EN2_LOCUS7905</name>
</gene>
<feature type="compositionally biased region" description="Low complexity" evidence="2">
    <location>
        <begin position="1896"/>
        <end position="1910"/>
    </location>
</feature>
<feature type="compositionally biased region" description="Gly residues" evidence="2">
    <location>
        <begin position="1408"/>
        <end position="1418"/>
    </location>
</feature>
<feature type="region of interest" description="Disordered" evidence="2">
    <location>
        <begin position="1707"/>
        <end position="1938"/>
    </location>
</feature>
<accession>A0ABP0TUT2</accession>
<evidence type="ECO:0000313" key="6">
    <source>
        <dbReference type="Proteomes" id="UP001497512"/>
    </source>
</evidence>
<evidence type="ECO:0000313" key="5">
    <source>
        <dbReference type="EMBL" id="CAK9205551.1"/>
    </source>
</evidence>
<feature type="region of interest" description="Disordered" evidence="2">
    <location>
        <begin position="580"/>
        <end position="608"/>
    </location>
</feature>
<dbReference type="SMART" id="SM00573">
    <property type="entry name" value="HSA"/>
    <property type="match status" value="1"/>
</dbReference>
<organism evidence="5 6">
    <name type="scientific">Sphagnum troendelagicum</name>
    <dbReference type="NCBI Taxonomy" id="128251"/>
    <lineage>
        <taxon>Eukaryota</taxon>
        <taxon>Viridiplantae</taxon>
        <taxon>Streptophyta</taxon>
        <taxon>Embryophyta</taxon>
        <taxon>Bryophyta</taxon>
        <taxon>Sphagnophytina</taxon>
        <taxon>Sphagnopsida</taxon>
        <taxon>Sphagnales</taxon>
        <taxon>Sphagnaceae</taxon>
        <taxon>Sphagnum</taxon>
    </lineage>
</organism>
<evidence type="ECO:0000259" key="4">
    <source>
        <dbReference type="PROSITE" id="PS51204"/>
    </source>
</evidence>
<feature type="region of interest" description="Disordered" evidence="2">
    <location>
        <begin position="201"/>
        <end position="221"/>
    </location>
</feature>
<feature type="compositionally biased region" description="Polar residues" evidence="2">
    <location>
        <begin position="1178"/>
        <end position="1189"/>
    </location>
</feature>
<evidence type="ECO:0000259" key="3">
    <source>
        <dbReference type="PROSITE" id="PS50090"/>
    </source>
</evidence>
<feature type="region of interest" description="Disordered" evidence="2">
    <location>
        <begin position="1956"/>
        <end position="2047"/>
    </location>
</feature>
<proteinExistence type="predicted"/>
<sequence length="2323" mass="245982">MLTSKHGSDLRPAAVSAEVSCEEVEGRKEVESVIGICGEEKEGEPEAVLGSRVIREDHHPGSVPGFEHSVNAEPGSMGAGAGAAAAIDHNEPSPRGAAIEKAQAELRWDLAVREERRRELEFLEKGGEPLDFKFGEVPSLTFSSPSPAEPLADQVLFSQGEGGSVANAIANGSACENTVIQGVSGGRDLELDEHGFRLNARDATDTIPSKGRSSQPNPSTQTQIELFTKRESGDFGGDCVGAKCQAYVKRNRQWSQRLGNGHLALKEQEKVVDGKSSVVEADINEALGTTRDEATVEMGFQLLPDESPSAAPGKWNGVTPKQELEPPMIEVMTRCGALLEQHAADVSTDVGKGRELAVLSSHVSLKSGDIGVNLCVNTREKDGSLALAGKGSSNVDLFFSEVQPSPNVQSFCELSSAGLQECVEDKSVLGRASANPDRARDEVTATGHIPGHGTARREARGSDGIPPLPPKSNSVDKVSSRAHKVVSEGGLNGPPRSTVSEQSLNSSKVTEANGNSIPVTRSILEDFEGRGSMQKSIMIKKAVARGGSNIRQVNRDQSVQDEKRLDASNARIKIEDVAAEARATPSATPEVDASSSQMSGGAPKPQELRTEGQAGAIVGGIPRSIGRTSSSSALLKNKFPGVVIPWEKEHDPIVEAEAAKHRADITAKARKAHEDFILEEAEHLQAARNSTVDQVLDSKPWPEGLRRKAHWDFVLEEMVWMANDFMQESLWKRAAALQICRRVALQRREEDFLASELSIRQQKVAKVLANAVEYFWHSAKECFSKEKAVTSVLGKTQVSQVGSNNSNEDVDEAVPMDVDVPGVGEARGGIGSEKVNKKKSMAIQQYAMRFLRSSSLESMVQPKALARTKWHSEHTSSSILEPLQEDQFSEESLFYVVPDGSMEVYRASVKSYWAMLEAKLARELASEIDGDGQAVRAAAEDATVSCDFGYYGNDGGSQDNDLQLHFMLSPLGSGGGLPGIAKKKRMKIPKVNTAVPKVEVGGPLSGFVYEPSVSGGEQGLPSPAVTGKRSLPGHSGFSCLPGVIPTKRARSSAGNLRLRAPGVSTSPGAVGGHFPRSTVGSQLQQEELMDVPDGSNREDNSSDTPSDTLHAVVSDGTFVPSKSKKKKKLTHSVGGSLATRQGESRVSGNATNKVHVVWSKKPKVSDANSEAMPGPIQPASQTGQQSVSLGVSKPIRHNSNRDRSNRKIKSSKGSPLSAPTGNGIPWSSVEDQAILVLVHDLGPNWELVSDVLSYNSQLKGIYRKPKLCRERHKFLSERLGTEMQENSDDVSPLQTSMAQPPGIPKGNNTRLLLQRIHGTVEEDTLKVHLEQIILTWEKFRPRKPTDAQEHKVLATPHPSHGIAISQFCTGGSPNNMVCGSPLDLCDRLTANGEVPPPSFTMQASPHGNGPGLLSGGLPPGSSVRPPSAGMPPGLPGSNGLPPGTPAVSSSATMNAAAARDAQRFTAMRLSPEETNRLRMATAGPLGAYNQRLQQQVTSPTTGLPVLSGLSNPNDLPLLPTSATGGLLSGLSRSMSLPRPGLSGLGSAAVSSMGPAGLGIMLPPGGVNLASSGSLPSGSVSGQFMARKTRELLQRMTGCSEEQRMQLIQQLQHLALQGEPQAAAALASLNSDMAVVSSPPQSFSHQQQQQQQQHQAQQRQRNQQQQQLQLQNHQTQQQQQQAWQFQAARVNEQQRQQQLQHQKRLLGGLPALGHPHPHTPNPPQQQMLAPHQPYGRSLSSQHMGPQPQHAISQQSHTLQKQLVQQQQQQVGVGPSSQVQQSSLPPSSLQSAQVSPTGSGPSSLSSQQQQQQQQPPLTQQNQVPGQMPQVAGPAKQVQSKQFQKHQQQQQASRVSKGLSRGPMMMQGLSQSNNLPSNLSIGSNSMLGELAGQPGAHSLQQGQRVLQPQVQIQSGKLQSWSQQSMSGKLPQMQSQGAQLQGGAQSQGLASVAVQQQGQQQQDVASQQQAQPATFPQQSPLPQQQLPSSAPIQQPQLQTPIPGQQQQSQQQHRPMQQQQEPPPQRLQTRHPGTAMGLPVPGQVGKTGMQLQGQGVSSQMASQPGAPTYQLGTPISMGGPSPHVTSLSSGLHSTTVGVNSSQWKSNQAASPMSGGMFNLTRTGSPGSAHNMSPIVAPSGLHIPSSNGNTGASIHGASMGGVPQAHTVMQGASGQKFAVGPGQVGREIAGSQQGVTAGEQSQQGSMPVSLATSNIAAAAQTRLPVQSSSSGMLPGSTMGLVTTSGPPNVVYQGVPVPGPGHSSTMPGSGLLYTMQPHQPHVGNVSMTGSAVSQRSASPASNGAAPIAMSAMGSTSLSVIPAGAVPSSSA</sequence>
<dbReference type="Pfam" id="PF07529">
    <property type="entry name" value="HSA"/>
    <property type="match status" value="1"/>
</dbReference>
<dbReference type="InterPro" id="IPR001005">
    <property type="entry name" value="SANT/Myb"/>
</dbReference>
<feature type="region of interest" description="Disordered" evidence="2">
    <location>
        <begin position="1634"/>
        <end position="1670"/>
    </location>
</feature>
<feature type="region of interest" description="Disordered" evidence="2">
    <location>
        <begin position="1396"/>
        <end position="1451"/>
    </location>
</feature>
<evidence type="ECO:0000256" key="1">
    <source>
        <dbReference type="ARBA" id="ARBA00022853"/>
    </source>
</evidence>
<feature type="compositionally biased region" description="Low complexity" evidence="2">
    <location>
        <begin position="1435"/>
        <end position="1451"/>
    </location>
</feature>
<dbReference type="InterPro" id="IPR014012">
    <property type="entry name" value="HSA_dom"/>
</dbReference>
<feature type="domain" description="HSA" evidence="4">
    <location>
        <begin position="698"/>
        <end position="771"/>
    </location>
</feature>
<feature type="compositionally biased region" description="Low complexity" evidence="2">
    <location>
        <begin position="1752"/>
        <end position="1818"/>
    </location>
</feature>
<feature type="compositionally biased region" description="Polar residues" evidence="2">
    <location>
        <begin position="495"/>
        <end position="513"/>
    </location>
</feature>
<protein>
    <submittedName>
        <fullName evidence="5">Uncharacterized protein</fullName>
    </submittedName>
</protein>
<dbReference type="EMBL" id="OZ019907">
    <property type="protein sequence ID" value="CAK9205551.1"/>
    <property type="molecule type" value="Genomic_DNA"/>
</dbReference>
<feature type="compositionally biased region" description="Polar residues" evidence="2">
    <location>
        <begin position="1138"/>
        <end position="1152"/>
    </location>
</feature>
<feature type="domain" description="Myb-like" evidence="3">
    <location>
        <begin position="1225"/>
        <end position="1271"/>
    </location>
</feature>
<feature type="compositionally biased region" description="Low complexity" evidence="2">
    <location>
        <begin position="1956"/>
        <end position="2015"/>
    </location>
</feature>
<feature type="compositionally biased region" description="Polar residues" evidence="2">
    <location>
        <begin position="1211"/>
        <end position="1220"/>
    </location>
</feature>
<dbReference type="PANTHER" id="PTHR46774">
    <property type="entry name" value="CHROMATIN MODIFICATION-RELATED PROTEIN EAF1 A-RELATED"/>
    <property type="match status" value="1"/>
</dbReference>
<keyword evidence="6" id="KW-1185">Reference proteome</keyword>
<keyword evidence="1" id="KW-0156">Chromatin regulator</keyword>
<feature type="compositionally biased region" description="Polar residues" evidence="2">
    <location>
        <begin position="211"/>
        <end position="221"/>
    </location>
</feature>
<reference evidence="5" key="1">
    <citation type="submission" date="2024-02" db="EMBL/GenBank/DDBJ databases">
        <authorList>
            <consortium name="ELIXIR-Norway"/>
            <consortium name="Elixir Norway"/>
        </authorList>
    </citation>
    <scope>NUCLEOTIDE SEQUENCE</scope>
</reference>
<feature type="region of interest" description="Disordered" evidence="2">
    <location>
        <begin position="1282"/>
        <end position="1305"/>
    </location>
</feature>
<dbReference type="PROSITE" id="PS51204">
    <property type="entry name" value="HSA"/>
    <property type="match status" value="1"/>
</dbReference>
<name>A0ABP0TUT2_9BRYO</name>
<feature type="compositionally biased region" description="Low complexity" evidence="2">
    <location>
        <begin position="1833"/>
        <end position="1848"/>
    </location>
</feature>
<dbReference type="Proteomes" id="UP001497512">
    <property type="component" value="Chromosome 15"/>
</dbReference>
<feature type="compositionally biased region" description="Polar residues" evidence="2">
    <location>
        <begin position="1911"/>
        <end position="1923"/>
    </location>
</feature>
<dbReference type="InterPro" id="IPR044798">
    <property type="entry name" value="EAF1A/B"/>
</dbReference>
<feature type="region of interest" description="Disordered" evidence="2">
    <location>
        <begin position="430"/>
        <end position="513"/>
    </location>
</feature>
<feature type="region of interest" description="Disordered" evidence="2">
    <location>
        <begin position="1050"/>
        <end position="1224"/>
    </location>
</feature>
<feature type="compositionally biased region" description="Low complexity" evidence="2">
    <location>
        <begin position="1640"/>
        <end position="1670"/>
    </location>
</feature>
<dbReference type="PROSITE" id="PS50090">
    <property type="entry name" value="MYB_LIKE"/>
    <property type="match status" value="1"/>
</dbReference>
<evidence type="ECO:0000256" key="2">
    <source>
        <dbReference type="SAM" id="MobiDB-lite"/>
    </source>
</evidence>
<feature type="compositionally biased region" description="Low complexity" evidence="2">
    <location>
        <begin position="1866"/>
        <end position="1877"/>
    </location>
</feature>
<dbReference type="PANTHER" id="PTHR46774:SF3">
    <property type="entry name" value="CHROMATIN MODIFICATION-RELATED PROTEIN EAF1 A-RELATED"/>
    <property type="match status" value="1"/>
</dbReference>